<proteinExistence type="predicted"/>
<evidence type="ECO:0000313" key="2">
    <source>
        <dbReference type="EMBL" id="KAJ7092799.1"/>
    </source>
</evidence>
<dbReference type="Pfam" id="PF18758">
    <property type="entry name" value="KDZ"/>
    <property type="match status" value="1"/>
</dbReference>
<protein>
    <recommendedName>
        <fullName evidence="4">CxC1-like cysteine cluster associated with KDZ transposases domain-containing protein</fullName>
    </recommendedName>
</protein>
<dbReference type="InterPro" id="IPR040521">
    <property type="entry name" value="KDZ"/>
</dbReference>
<sequence length="795" mass="89650">MIQGDLLVASTYVRQGLMPVSPYFPTVVITVRALETYRVAHLRCPRLGIQAWVRALCDLHGVPPRTYLAQQFTVAFDVYLAIRAVVDKRVQVALGRDTPNWRLKNSCPSCLYKLEGEEELTFPILATIDGNNSLKRFWRREREVFEEDGSAIPGASKERVDRREPPGDYYLSREEVDRWAKEGLEEMMKGFVADEEWVEDDDGCGERWQNMKEDVTARAYGMYDETGFFPALCRHNFVLVVVDMVKSGELAKYGFAIVNHLMRWLGKLGLGYDIGCKFDKMVKSHPGLSGLATETGFKCLVGAFHGCGHCRRCQAKNLTTYVKGVGLEGLEGCESFFSKSNALASTTRYATAFHRKQAITTYLKHSDTFDAYQSLSLVLCNKYRAALKVKATMPALMRAMTALGVESRAVFETWLDKEKAFLQMLTKEPPQETLEMEYYQKMVNLLAHEERLAEVLRLPAPAELPGADGTGYQRAAAATRAIETRRRHALELVDKALATVQELELRLDTERWLPGSERWEAAATMVGRRRYQRALDDLEGLIIARMFELFKVNLAGTGYKLRKHIAKALQTRSKAVKSAIERYNSAADAMTPPQPNLSWEQVVDYAFLSDFDLLREGREDIRGEPWALPSGRAAMDQHFKLLRADEEIQRLNLEIRRLVTYIPDEENFLVHHEGRLRAEGKVELAHQVGLHRMERGRFNALHIVRLGKLSTEQGFTGCIYPGVSQSKERHVRVAPSITTEDSGMSPPSPRADVEMETADEAGSSGEEDDDDGEDADVEGLSDAFVNIVRIAHDGT</sequence>
<gene>
    <name evidence="2" type="ORF">B0H15DRAFT_777007</name>
</gene>
<dbReference type="Proteomes" id="UP001222325">
    <property type="component" value="Unassembled WGS sequence"/>
</dbReference>
<accession>A0AAD6U6G1</accession>
<evidence type="ECO:0008006" key="4">
    <source>
        <dbReference type="Google" id="ProtNLM"/>
    </source>
</evidence>
<feature type="compositionally biased region" description="Acidic residues" evidence="1">
    <location>
        <begin position="754"/>
        <end position="779"/>
    </location>
</feature>
<comment type="caution">
    <text evidence="2">The sequence shown here is derived from an EMBL/GenBank/DDBJ whole genome shotgun (WGS) entry which is preliminary data.</text>
</comment>
<evidence type="ECO:0000256" key="1">
    <source>
        <dbReference type="SAM" id="MobiDB-lite"/>
    </source>
</evidence>
<evidence type="ECO:0000313" key="3">
    <source>
        <dbReference type="Proteomes" id="UP001222325"/>
    </source>
</evidence>
<dbReference type="EMBL" id="JARJCN010000017">
    <property type="protein sequence ID" value="KAJ7092799.1"/>
    <property type="molecule type" value="Genomic_DNA"/>
</dbReference>
<dbReference type="PANTHER" id="PTHR33096">
    <property type="entry name" value="CXC2 DOMAIN-CONTAINING PROTEIN"/>
    <property type="match status" value="1"/>
</dbReference>
<dbReference type="PANTHER" id="PTHR33096:SF1">
    <property type="entry name" value="CXC1-LIKE CYSTEINE CLUSTER ASSOCIATED WITH KDZ TRANSPOSASES DOMAIN-CONTAINING PROTEIN"/>
    <property type="match status" value="1"/>
</dbReference>
<dbReference type="AlphaFoldDB" id="A0AAD6U6G1"/>
<feature type="region of interest" description="Disordered" evidence="1">
    <location>
        <begin position="735"/>
        <end position="780"/>
    </location>
</feature>
<reference evidence="2" key="1">
    <citation type="submission" date="2023-03" db="EMBL/GenBank/DDBJ databases">
        <title>Massive genome expansion in bonnet fungi (Mycena s.s.) driven by repeated elements and novel gene families across ecological guilds.</title>
        <authorList>
            <consortium name="Lawrence Berkeley National Laboratory"/>
            <person name="Harder C.B."/>
            <person name="Miyauchi S."/>
            <person name="Viragh M."/>
            <person name="Kuo A."/>
            <person name="Thoen E."/>
            <person name="Andreopoulos B."/>
            <person name="Lu D."/>
            <person name="Skrede I."/>
            <person name="Drula E."/>
            <person name="Henrissat B."/>
            <person name="Morin E."/>
            <person name="Kohler A."/>
            <person name="Barry K."/>
            <person name="LaButti K."/>
            <person name="Morin E."/>
            <person name="Salamov A."/>
            <person name="Lipzen A."/>
            <person name="Mereny Z."/>
            <person name="Hegedus B."/>
            <person name="Baldrian P."/>
            <person name="Stursova M."/>
            <person name="Weitz H."/>
            <person name="Taylor A."/>
            <person name="Grigoriev I.V."/>
            <person name="Nagy L.G."/>
            <person name="Martin F."/>
            <person name="Kauserud H."/>
        </authorList>
    </citation>
    <scope>NUCLEOTIDE SEQUENCE</scope>
    <source>
        <strain evidence="2">CBHHK173m</strain>
    </source>
</reference>
<keyword evidence="3" id="KW-1185">Reference proteome</keyword>
<organism evidence="2 3">
    <name type="scientific">Mycena belliarum</name>
    <dbReference type="NCBI Taxonomy" id="1033014"/>
    <lineage>
        <taxon>Eukaryota</taxon>
        <taxon>Fungi</taxon>
        <taxon>Dikarya</taxon>
        <taxon>Basidiomycota</taxon>
        <taxon>Agaricomycotina</taxon>
        <taxon>Agaricomycetes</taxon>
        <taxon>Agaricomycetidae</taxon>
        <taxon>Agaricales</taxon>
        <taxon>Marasmiineae</taxon>
        <taxon>Mycenaceae</taxon>
        <taxon>Mycena</taxon>
    </lineage>
</organism>
<name>A0AAD6U6G1_9AGAR</name>